<proteinExistence type="predicted"/>
<evidence type="ECO:0000313" key="2">
    <source>
        <dbReference type="Proteomes" id="UP000054911"/>
    </source>
</evidence>
<dbReference type="AlphaFoldDB" id="A0A158CVY4"/>
<name>A0A158CVY4_9BURK</name>
<evidence type="ECO:0000313" key="1">
    <source>
        <dbReference type="EMBL" id="SAK86515.1"/>
    </source>
</evidence>
<sequence>MSTKIESIDLAWNFRDGKGLVRIKLESGQTGNFPVAALSDLAGWAALAKQTSLVVSSNGWVHKEDDAALDGTEVPFPFV</sequence>
<gene>
    <name evidence="1" type="ORF">AWB80_05939</name>
</gene>
<comment type="caution">
    <text evidence="1">The sequence shown here is derived from an EMBL/GenBank/DDBJ whole genome shotgun (WGS) entry which is preliminary data.</text>
</comment>
<keyword evidence="2" id="KW-1185">Reference proteome</keyword>
<dbReference type="Proteomes" id="UP000054911">
    <property type="component" value="Unassembled WGS sequence"/>
</dbReference>
<accession>A0A158CVY4</accession>
<organism evidence="1 2">
    <name type="scientific">Caballeronia pedi</name>
    <dbReference type="NCBI Taxonomy" id="1777141"/>
    <lineage>
        <taxon>Bacteria</taxon>
        <taxon>Pseudomonadati</taxon>
        <taxon>Pseudomonadota</taxon>
        <taxon>Betaproteobacteria</taxon>
        <taxon>Burkholderiales</taxon>
        <taxon>Burkholderiaceae</taxon>
        <taxon>Caballeronia</taxon>
    </lineage>
</organism>
<dbReference type="EMBL" id="FCOE02000027">
    <property type="protein sequence ID" value="SAK86515.1"/>
    <property type="molecule type" value="Genomic_DNA"/>
</dbReference>
<protein>
    <submittedName>
        <fullName evidence="1">Uncharacterized protein</fullName>
    </submittedName>
</protein>
<dbReference type="RefSeq" id="WP_143328158.1">
    <property type="nucleotide sequence ID" value="NZ_FCOE02000027.1"/>
</dbReference>
<reference evidence="1" key="1">
    <citation type="submission" date="2016-01" db="EMBL/GenBank/DDBJ databases">
        <authorList>
            <person name="Peeters C."/>
        </authorList>
    </citation>
    <scope>NUCLEOTIDE SEQUENCE [LARGE SCALE GENOMIC DNA]</scope>
    <source>
        <strain evidence="1">LMG 29323</strain>
    </source>
</reference>